<dbReference type="AlphaFoldDB" id="A0A133UHF4"/>
<evidence type="ECO:0000313" key="2">
    <source>
        <dbReference type="Proteomes" id="UP000070373"/>
    </source>
</evidence>
<gene>
    <name evidence="1" type="ORF">AKJ64_00255</name>
</gene>
<evidence type="ECO:0000313" key="1">
    <source>
        <dbReference type="EMBL" id="KXA93643.1"/>
    </source>
</evidence>
<organism evidence="1 2">
    <name type="scientific">candidate division MSBL1 archaeon SCGC-AAA259E17</name>
    <dbReference type="NCBI Taxonomy" id="1698263"/>
    <lineage>
        <taxon>Archaea</taxon>
        <taxon>Methanobacteriati</taxon>
        <taxon>Methanobacteriota</taxon>
        <taxon>candidate division MSBL1</taxon>
    </lineage>
</organism>
<protein>
    <submittedName>
        <fullName evidence="1">Uncharacterized protein</fullName>
    </submittedName>
</protein>
<proteinExistence type="predicted"/>
<sequence length="101" mass="11623">MELKELLDVANEEYPDGCLKNYYDDKGDFIDDVHEGDTLARFIVIEIIETYAPGESDEEQLDTAVKAMKKAKTDIKGVIRSLKRRKEPLKWAVRKAMMTDL</sequence>
<comment type="caution">
    <text evidence="1">The sequence shown here is derived from an EMBL/GenBank/DDBJ whole genome shotgun (WGS) entry which is preliminary data.</text>
</comment>
<dbReference type="EMBL" id="LHXN01000001">
    <property type="protein sequence ID" value="KXA93643.1"/>
    <property type="molecule type" value="Genomic_DNA"/>
</dbReference>
<reference evidence="1 2" key="1">
    <citation type="journal article" date="2016" name="Sci. Rep.">
        <title>Metabolic traits of an uncultured archaeal lineage -MSBL1- from brine pools of the Red Sea.</title>
        <authorList>
            <person name="Mwirichia R."/>
            <person name="Alam I."/>
            <person name="Rashid M."/>
            <person name="Vinu M."/>
            <person name="Ba-Alawi W."/>
            <person name="Anthony Kamau A."/>
            <person name="Kamanda Ngugi D."/>
            <person name="Goker M."/>
            <person name="Klenk H.P."/>
            <person name="Bajic V."/>
            <person name="Stingl U."/>
        </authorList>
    </citation>
    <scope>NUCLEOTIDE SEQUENCE [LARGE SCALE GENOMIC DNA]</scope>
    <source>
        <strain evidence="1">SCGC-AAA259E17</strain>
    </source>
</reference>
<accession>A0A133UHF4</accession>
<dbReference type="Proteomes" id="UP000070373">
    <property type="component" value="Unassembled WGS sequence"/>
</dbReference>
<name>A0A133UHF4_9EURY</name>
<keyword evidence="2" id="KW-1185">Reference proteome</keyword>